<feature type="non-terminal residue" evidence="3">
    <location>
        <position position="1"/>
    </location>
</feature>
<proteinExistence type="predicted"/>
<evidence type="ECO:0000256" key="2">
    <source>
        <dbReference type="ARBA" id="ARBA00022801"/>
    </source>
</evidence>
<gene>
    <name evidence="3" type="ORF">METZ01_LOCUS329421</name>
</gene>
<evidence type="ECO:0000256" key="1">
    <source>
        <dbReference type="ARBA" id="ARBA00022723"/>
    </source>
</evidence>
<dbReference type="AlphaFoldDB" id="A0A382PUM7"/>
<dbReference type="GO" id="GO:0046872">
    <property type="term" value="F:metal ion binding"/>
    <property type="evidence" value="ECO:0007669"/>
    <property type="project" value="UniProtKB-KW"/>
</dbReference>
<reference evidence="3" key="1">
    <citation type="submission" date="2018-05" db="EMBL/GenBank/DDBJ databases">
        <authorList>
            <person name="Lanie J.A."/>
            <person name="Ng W.-L."/>
            <person name="Kazmierczak K.M."/>
            <person name="Andrzejewski T.M."/>
            <person name="Davidsen T.M."/>
            <person name="Wayne K.J."/>
            <person name="Tettelin H."/>
            <person name="Glass J.I."/>
            <person name="Rusch D."/>
            <person name="Podicherti R."/>
            <person name="Tsui H.-C.T."/>
            <person name="Winkler M.E."/>
        </authorList>
    </citation>
    <scope>NUCLEOTIDE SEQUENCE</scope>
</reference>
<dbReference type="Pfam" id="PF03571">
    <property type="entry name" value="Peptidase_M49"/>
    <property type="match status" value="1"/>
</dbReference>
<dbReference type="GO" id="GO:0016787">
    <property type="term" value="F:hydrolase activity"/>
    <property type="evidence" value="ECO:0007669"/>
    <property type="project" value="UniProtKB-KW"/>
</dbReference>
<dbReference type="InterPro" id="IPR039461">
    <property type="entry name" value="Peptidase_M49"/>
</dbReference>
<dbReference type="PANTHER" id="PTHR23422">
    <property type="entry name" value="DIPEPTIDYL PEPTIDASE III-RELATED"/>
    <property type="match status" value="1"/>
</dbReference>
<name>A0A382PUM7_9ZZZZ</name>
<dbReference type="PANTHER" id="PTHR23422:SF11">
    <property type="entry name" value="DIPEPTIDYL PEPTIDASE 3"/>
    <property type="match status" value="1"/>
</dbReference>
<sequence>ERIGDAAVVQLYADGFVNLPLREKTLIYHLYQAAIAGRDIFIDQRYEHSLAMRDVLEEVLTHSADIEPEVRTEIEHYTKLFWINNGPYNTLSSRKFVLGVNSDDFGIAVMNAAKHGAVFPLEEDEDLATMLARMEPLFFDPNFDRIITNKTPRAGGDILLDSANNLYDGVSMSDLQTFDERYPLNSRLVNDNGTLVEQVYKVGGMYGEQITEIVGHLEAAIPFASQPMGEALRALILWYTTGDDANRRAYDIAWVADTASPVDTINGFIEVYMDARGIKGSWEGLVFYVNEEKTEDIRRLAIEAQYFEDRMPWDDAYKKADVTGITANAIDVVVETGDSG</sequence>
<feature type="non-terminal residue" evidence="3">
    <location>
        <position position="340"/>
    </location>
</feature>
<keyword evidence="2" id="KW-0378">Hydrolase</keyword>
<accession>A0A382PUM7</accession>
<keyword evidence="1" id="KW-0479">Metal-binding</keyword>
<dbReference type="Gene3D" id="3.30.540.30">
    <property type="match status" value="1"/>
</dbReference>
<dbReference type="EMBL" id="UINC01109626">
    <property type="protein sequence ID" value="SVC76567.1"/>
    <property type="molecule type" value="Genomic_DNA"/>
</dbReference>
<evidence type="ECO:0000313" key="3">
    <source>
        <dbReference type="EMBL" id="SVC76567.1"/>
    </source>
</evidence>
<protein>
    <submittedName>
        <fullName evidence="3">Uncharacterized protein</fullName>
    </submittedName>
</protein>
<organism evidence="3">
    <name type="scientific">marine metagenome</name>
    <dbReference type="NCBI Taxonomy" id="408172"/>
    <lineage>
        <taxon>unclassified sequences</taxon>
        <taxon>metagenomes</taxon>
        <taxon>ecological metagenomes</taxon>
    </lineage>
</organism>